<dbReference type="EMBL" id="JBICBT010000945">
    <property type="protein sequence ID" value="KAL3091278.1"/>
    <property type="molecule type" value="Genomic_DNA"/>
</dbReference>
<protein>
    <submittedName>
        <fullName evidence="2">Uncharacterized protein</fullName>
    </submittedName>
</protein>
<reference evidence="2 3" key="1">
    <citation type="submission" date="2024-10" db="EMBL/GenBank/DDBJ databases">
        <authorList>
            <person name="Kim D."/>
        </authorList>
    </citation>
    <scope>NUCLEOTIDE SEQUENCE [LARGE SCALE GENOMIC DNA]</scope>
    <source>
        <strain evidence="2">BH-2024</strain>
    </source>
</reference>
<dbReference type="Proteomes" id="UP001620626">
    <property type="component" value="Unassembled WGS sequence"/>
</dbReference>
<proteinExistence type="predicted"/>
<sequence length="185" mass="22271">MHNSPKPTKSPTICQLAKMPRCKSMKMINETLENVKQKFPAYKHLYRIQPRDYYRIWFIKGDIENPTKRMQFVTDEKGKITWHFFMDIMKNKFTPRGFRRLASPEPVTILVENCREKHVLARFENYAQMKKQMKATKGKLYHKNVINFKQLMLLSHFNKEINKEAEEEKEEEEEEPQVDGEEKEQ</sequence>
<name>A0ABD2JKY1_9BILA</name>
<keyword evidence="3" id="KW-1185">Reference proteome</keyword>
<feature type="compositionally biased region" description="Acidic residues" evidence="1">
    <location>
        <begin position="167"/>
        <end position="185"/>
    </location>
</feature>
<comment type="caution">
    <text evidence="2">The sequence shown here is derived from an EMBL/GenBank/DDBJ whole genome shotgun (WGS) entry which is preliminary data.</text>
</comment>
<organism evidence="2 3">
    <name type="scientific">Heterodera trifolii</name>
    <dbReference type="NCBI Taxonomy" id="157864"/>
    <lineage>
        <taxon>Eukaryota</taxon>
        <taxon>Metazoa</taxon>
        <taxon>Ecdysozoa</taxon>
        <taxon>Nematoda</taxon>
        <taxon>Chromadorea</taxon>
        <taxon>Rhabditida</taxon>
        <taxon>Tylenchina</taxon>
        <taxon>Tylenchomorpha</taxon>
        <taxon>Tylenchoidea</taxon>
        <taxon>Heteroderidae</taxon>
        <taxon>Heteroderinae</taxon>
        <taxon>Heterodera</taxon>
    </lineage>
</organism>
<evidence type="ECO:0000256" key="1">
    <source>
        <dbReference type="SAM" id="MobiDB-lite"/>
    </source>
</evidence>
<dbReference type="AlphaFoldDB" id="A0ABD2JKY1"/>
<evidence type="ECO:0000313" key="3">
    <source>
        <dbReference type="Proteomes" id="UP001620626"/>
    </source>
</evidence>
<accession>A0ABD2JKY1</accession>
<feature type="region of interest" description="Disordered" evidence="1">
    <location>
        <begin position="162"/>
        <end position="185"/>
    </location>
</feature>
<evidence type="ECO:0000313" key="2">
    <source>
        <dbReference type="EMBL" id="KAL3091278.1"/>
    </source>
</evidence>
<gene>
    <name evidence="2" type="ORF">niasHT_029621</name>
</gene>